<name>A0A8T4H744_9SPHI</name>
<dbReference type="SUPFAM" id="SSF53795">
    <property type="entry name" value="PEP carboxykinase-like"/>
    <property type="match status" value="1"/>
</dbReference>
<dbReference type="Proteomes" id="UP000679691">
    <property type="component" value="Unassembled WGS sequence"/>
</dbReference>
<evidence type="ECO:0008006" key="3">
    <source>
        <dbReference type="Google" id="ProtNLM"/>
    </source>
</evidence>
<dbReference type="AlphaFoldDB" id="A0A8T4H744"/>
<gene>
    <name evidence="1" type="ORF">J5U18_01050</name>
</gene>
<accession>A0A8T4H744</accession>
<comment type="caution">
    <text evidence="1">The sequence shown here is derived from an EMBL/GenBank/DDBJ whole genome shotgun (WGS) entry which is preliminary data.</text>
</comment>
<dbReference type="Gene3D" id="3.40.50.300">
    <property type="entry name" value="P-loop containing nucleotide triphosphate hydrolases"/>
    <property type="match status" value="1"/>
</dbReference>
<protein>
    <recommendedName>
        <fullName evidence="3">Phosphoenolpyruvate carboxykinase</fullName>
    </recommendedName>
</protein>
<evidence type="ECO:0000313" key="1">
    <source>
        <dbReference type="EMBL" id="MBP3942163.1"/>
    </source>
</evidence>
<sequence length="307" mass="35166">MPDNIQKLLNTKICYYNIAGLILELEYPKDIKIDTILPNFKDFSTLNVENKKTTCSICLYDKEPATVQDLGKILSNVSIVWGDQFRFYENDLHYITTIDSGDNLIPWKMVSKKDFSESKVYINTKELYTSSVLSWLIMVAFAQTSLLHKTILIHASTVEYNKEGYAFLGKSGTGKSTHSRLWLETFVGSRLLNDDNPAVRIHADNSIYIYGTPWSGKTPCYINRGVPLRALVRLQQAPENKFHWKTGMEAFIQILPSCSSIRWNKKLFNSMSNTTEELVKNLKIGYLQCLPNQDAAILCYNQINNYK</sequence>
<dbReference type="InterPro" id="IPR027417">
    <property type="entry name" value="P-loop_NTPase"/>
</dbReference>
<proteinExistence type="predicted"/>
<evidence type="ECO:0000313" key="2">
    <source>
        <dbReference type="Proteomes" id="UP000679691"/>
    </source>
</evidence>
<reference evidence="1" key="1">
    <citation type="submission" date="2021-03" db="EMBL/GenBank/DDBJ databases">
        <authorList>
            <person name="Lu T."/>
            <person name="Wang Q."/>
            <person name="Han X."/>
        </authorList>
    </citation>
    <scope>NUCLEOTIDE SEQUENCE</scope>
    <source>
        <strain evidence="1">WQ 2009</strain>
    </source>
</reference>
<dbReference type="RefSeq" id="WP_353545644.1">
    <property type="nucleotide sequence ID" value="NZ_JAGKSB010000001.1"/>
</dbReference>
<keyword evidence="2" id="KW-1185">Reference proteome</keyword>
<dbReference type="EMBL" id="JAGKSB010000001">
    <property type="protein sequence ID" value="MBP3942163.1"/>
    <property type="molecule type" value="Genomic_DNA"/>
</dbReference>
<organism evidence="1 2">
    <name type="scientific">Rhinopithecimicrobium faecis</name>
    <dbReference type="NCBI Taxonomy" id="2820698"/>
    <lineage>
        <taxon>Bacteria</taxon>
        <taxon>Pseudomonadati</taxon>
        <taxon>Bacteroidota</taxon>
        <taxon>Sphingobacteriia</taxon>
        <taxon>Sphingobacteriales</taxon>
        <taxon>Sphingobacteriaceae</taxon>
        <taxon>Rhinopithecimicrobium</taxon>
    </lineage>
</organism>